<keyword evidence="3" id="KW-0378">Hydrolase</keyword>
<sequence length="336" mass="35930">MPTTKLRTRVSRRTAVALATMSVVAAVAGAAPSVASAVSDSSSVTRHAVVQTQSPQSAATAPNLRVKAANGVTYQYRRFGNPSAGSVPLLFLQHYRGTLDNWDPQLIDTIAAKREVILVDNVGVGGSTGTTPSTIQQMSLDAIDFIDALKLPRYDVFGFSLGGQVAQEVALRRPWQVRRVVLAGTGPQGGVDQRASDPKVLASALADNPGPADFLFLFFKNTASSQAAGTEFLQRLGQRTTDHDAPASLQTRDAQLTAMSEWGIPDKSKLVRLNALFQPTLVADGDSDILMPPKNSHLLAKYLPNAQLSIYPNAGHGFLFQYAAKFGAEVNTFLDH</sequence>
<dbReference type="GO" id="GO:0016787">
    <property type="term" value="F:hydrolase activity"/>
    <property type="evidence" value="ECO:0007669"/>
    <property type="project" value="UniProtKB-KW"/>
</dbReference>
<feature type="chain" id="PRO_5039409741" evidence="1">
    <location>
        <begin position="26"/>
        <end position="336"/>
    </location>
</feature>
<gene>
    <name evidence="3" type="ORF">H1D24_30805</name>
</gene>
<evidence type="ECO:0000313" key="3">
    <source>
        <dbReference type="EMBL" id="MBA2950071.1"/>
    </source>
</evidence>
<dbReference type="Proteomes" id="UP000545761">
    <property type="component" value="Unassembled WGS sequence"/>
</dbReference>
<comment type="caution">
    <text evidence="3">The sequence shown here is derived from an EMBL/GenBank/DDBJ whole genome shotgun (WGS) entry which is preliminary data.</text>
</comment>
<dbReference type="RefSeq" id="WP_181661003.1">
    <property type="nucleotide sequence ID" value="NZ_JACEHE010000024.1"/>
</dbReference>
<organism evidence="3 4">
    <name type="scientific">Streptomyces himalayensis subsp. himalayensis</name>
    <dbReference type="NCBI Taxonomy" id="2756131"/>
    <lineage>
        <taxon>Bacteria</taxon>
        <taxon>Bacillati</taxon>
        <taxon>Actinomycetota</taxon>
        <taxon>Actinomycetes</taxon>
        <taxon>Kitasatosporales</taxon>
        <taxon>Streptomycetaceae</taxon>
        <taxon>Streptomyces</taxon>
        <taxon>Streptomyces himalayensis</taxon>
    </lineage>
</organism>
<reference evidence="3 4" key="1">
    <citation type="submission" date="2020-07" db="EMBL/GenBank/DDBJ databases">
        <title>Streptomyces isolated from Indian soil.</title>
        <authorList>
            <person name="Mandal S."/>
            <person name="Maiti P.K."/>
        </authorList>
    </citation>
    <scope>NUCLEOTIDE SEQUENCE [LARGE SCALE GENOMIC DNA]</scope>
    <source>
        <strain evidence="3 4">PSKA28</strain>
    </source>
</reference>
<dbReference type="InterPro" id="IPR006311">
    <property type="entry name" value="TAT_signal"/>
</dbReference>
<dbReference type="PROSITE" id="PS51318">
    <property type="entry name" value="TAT"/>
    <property type="match status" value="1"/>
</dbReference>
<dbReference type="Pfam" id="PF00561">
    <property type="entry name" value="Abhydrolase_1"/>
    <property type="match status" value="1"/>
</dbReference>
<dbReference type="InterPro" id="IPR050471">
    <property type="entry name" value="AB_hydrolase"/>
</dbReference>
<feature type="domain" description="AB hydrolase-1" evidence="2">
    <location>
        <begin position="88"/>
        <end position="320"/>
    </location>
</feature>
<dbReference type="PANTHER" id="PTHR43433">
    <property type="entry name" value="HYDROLASE, ALPHA/BETA FOLD FAMILY PROTEIN"/>
    <property type="match status" value="1"/>
</dbReference>
<dbReference type="PANTHER" id="PTHR43433:SF5">
    <property type="entry name" value="AB HYDROLASE-1 DOMAIN-CONTAINING PROTEIN"/>
    <property type="match status" value="1"/>
</dbReference>
<name>A0A7W0DRW4_9ACTN</name>
<protein>
    <submittedName>
        <fullName evidence="3">Alpha/beta hydrolase</fullName>
    </submittedName>
</protein>
<proteinExistence type="predicted"/>
<evidence type="ECO:0000259" key="2">
    <source>
        <dbReference type="Pfam" id="PF00561"/>
    </source>
</evidence>
<keyword evidence="1" id="KW-0732">Signal</keyword>
<dbReference type="PRINTS" id="PR00111">
    <property type="entry name" value="ABHYDROLASE"/>
</dbReference>
<accession>A0A7W0DRW4</accession>
<dbReference type="InterPro" id="IPR029058">
    <property type="entry name" value="AB_hydrolase_fold"/>
</dbReference>
<feature type="signal peptide" evidence="1">
    <location>
        <begin position="1"/>
        <end position="25"/>
    </location>
</feature>
<evidence type="ECO:0000313" key="4">
    <source>
        <dbReference type="Proteomes" id="UP000545761"/>
    </source>
</evidence>
<dbReference type="Gene3D" id="3.40.50.1820">
    <property type="entry name" value="alpha/beta hydrolase"/>
    <property type="match status" value="1"/>
</dbReference>
<dbReference type="InterPro" id="IPR000073">
    <property type="entry name" value="AB_hydrolase_1"/>
</dbReference>
<dbReference type="SUPFAM" id="SSF53474">
    <property type="entry name" value="alpha/beta-Hydrolases"/>
    <property type="match status" value="1"/>
</dbReference>
<dbReference type="EMBL" id="JACEHE010000024">
    <property type="protein sequence ID" value="MBA2950071.1"/>
    <property type="molecule type" value="Genomic_DNA"/>
</dbReference>
<dbReference type="AlphaFoldDB" id="A0A7W0DRW4"/>
<evidence type="ECO:0000256" key="1">
    <source>
        <dbReference type="SAM" id="SignalP"/>
    </source>
</evidence>